<feature type="domain" description="GntR C-terminal" evidence="4">
    <location>
        <begin position="62"/>
        <end position="126"/>
    </location>
</feature>
<protein>
    <submittedName>
        <fullName evidence="5">FCD domain-containing protein</fullName>
    </submittedName>
</protein>
<evidence type="ECO:0000256" key="1">
    <source>
        <dbReference type="ARBA" id="ARBA00023015"/>
    </source>
</evidence>
<dbReference type="InterPro" id="IPR008920">
    <property type="entry name" value="TF_FadR/GntR_C"/>
</dbReference>
<dbReference type="InterPro" id="IPR011711">
    <property type="entry name" value="GntR_C"/>
</dbReference>
<accession>A0ABU4C5D2</accession>
<gene>
    <name evidence="5" type="ORF">R3Q16_33750</name>
</gene>
<dbReference type="EMBL" id="JAWLKB010000056">
    <property type="protein sequence ID" value="MDV6271563.1"/>
    <property type="molecule type" value="Genomic_DNA"/>
</dbReference>
<dbReference type="Gene3D" id="1.20.120.530">
    <property type="entry name" value="GntR ligand-binding domain-like"/>
    <property type="match status" value="1"/>
</dbReference>
<reference evidence="5 6" key="1">
    <citation type="submission" date="2023-10" db="EMBL/GenBank/DDBJ databases">
        <title>Development of a sustainable strategy for remediation of hydrocarbon-contaminated territories based on the waste exchange concept.</title>
        <authorList>
            <person name="Krivoruchko A."/>
        </authorList>
    </citation>
    <scope>NUCLEOTIDE SEQUENCE [LARGE SCALE GENOMIC DNA]</scope>
    <source>
        <strain evidence="5 6">IEGM 1203</strain>
    </source>
</reference>
<evidence type="ECO:0000313" key="5">
    <source>
        <dbReference type="EMBL" id="MDV6271563.1"/>
    </source>
</evidence>
<dbReference type="SUPFAM" id="SSF48008">
    <property type="entry name" value="GntR ligand-binding domain-like"/>
    <property type="match status" value="1"/>
</dbReference>
<evidence type="ECO:0000256" key="3">
    <source>
        <dbReference type="ARBA" id="ARBA00023163"/>
    </source>
</evidence>
<sequence length="133" mass="14922">MTVETPESFDQVAPRSPEVRCVCGSALRVRVNGTLRTLMRAFHVWGPRARIRVVVVGVSMDLLDGCRNSVLIEMFDRLWMASELSRRWSVGATPGREIEKVHKNPEEAALSRDADQAVRILLRHLDSTAAALR</sequence>
<evidence type="ECO:0000259" key="4">
    <source>
        <dbReference type="Pfam" id="PF07729"/>
    </source>
</evidence>
<keyword evidence="3" id="KW-0804">Transcription</keyword>
<dbReference type="Pfam" id="PF07729">
    <property type="entry name" value="FCD"/>
    <property type="match status" value="1"/>
</dbReference>
<organism evidence="5 6">
    <name type="scientific">Rhodococcus globerulus</name>
    <dbReference type="NCBI Taxonomy" id="33008"/>
    <lineage>
        <taxon>Bacteria</taxon>
        <taxon>Bacillati</taxon>
        <taxon>Actinomycetota</taxon>
        <taxon>Actinomycetes</taxon>
        <taxon>Mycobacteriales</taxon>
        <taxon>Nocardiaceae</taxon>
        <taxon>Rhodococcus</taxon>
    </lineage>
</organism>
<evidence type="ECO:0000313" key="6">
    <source>
        <dbReference type="Proteomes" id="UP001185927"/>
    </source>
</evidence>
<name>A0ABU4C5D2_RHOGO</name>
<keyword evidence="2" id="KW-0238">DNA-binding</keyword>
<comment type="caution">
    <text evidence="5">The sequence shown here is derived from an EMBL/GenBank/DDBJ whole genome shotgun (WGS) entry which is preliminary data.</text>
</comment>
<evidence type="ECO:0000256" key="2">
    <source>
        <dbReference type="ARBA" id="ARBA00023125"/>
    </source>
</evidence>
<keyword evidence="1" id="KW-0805">Transcription regulation</keyword>
<keyword evidence="6" id="KW-1185">Reference proteome</keyword>
<dbReference type="Proteomes" id="UP001185927">
    <property type="component" value="Unassembled WGS sequence"/>
</dbReference>
<dbReference type="RefSeq" id="WP_317546098.1">
    <property type="nucleotide sequence ID" value="NZ_JAWLKB010000056.1"/>
</dbReference>
<proteinExistence type="predicted"/>